<evidence type="ECO:0000313" key="1">
    <source>
        <dbReference type="EMBL" id="MBA8927451.1"/>
    </source>
</evidence>
<keyword evidence="2" id="KW-1185">Reference proteome</keyword>
<dbReference type="PANTHER" id="PTHR48228">
    <property type="entry name" value="SUCCINYL-COA--D-CITRAMALATE COA-TRANSFERASE"/>
    <property type="match status" value="1"/>
</dbReference>
<dbReference type="EMBL" id="JACJID010000003">
    <property type="protein sequence ID" value="MBA8927451.1"/>
    <property type="molecule type" value="Genomic_DNA"/>
</dbReference>
<sequence>MKVLDTVHTRLTWAGPVDLPLHGEADVQAACGIMHVHGRRYGQPTRLALDYATLVAEELLDQGVLAAKIARIRGNPLDSVSTSVAQAALLVISQYLAAATAGDDRPEPLLPGGPPFVSSDGVRFEIESLDPFVWQCFWSVLCAEPIAVRDGWQSFLHRFATATCPLPGKLVDLVGELPFACLREVAAHTGMSIVRVQSRSPTGIPAYQLTPLPGTATLPAASATAPLAGITVLEVTRRLQGPLAGHLLTLLGAKVIRIEPPGGDLLRGAPPISGDCSARFLAVNRGKQVLRIDLNTAQGRSEVLELAAGADVFLHNWAPGKAEQRALDAGDLARVSPGIVYAWASGWGQEFGADPPLGTDYLVQAHSGLAARTPSLMTVVDIFGGLVCAHGVLDALLHKALTGEGSRVDSSLLSAAVRLSSGPLGTSSPEVPICTDLTELAADPRFAAALVREGCVFPCSPWEFST</sequence>
<dbReference type="RefSeq" id="WP_318296508.1">
    <property type="nucleotide sequence ID" value="NZ_BAAABQ010000056.1"/>
</dbReference>
<dbReference type="InterPro" id="IPR003673">
    <property type="entry name" value="CoA-Trfase_fam_III"/>
</dbReference>
<dbReference type="InterPro" id="IPR050509">
    <property type="entry name" value="CoA-transferase_III"/>
</dbReference>
<gene>
    <name evidence="1" type="ORF">BC739_004657</name>
</gene>
<dbReference type="Gene3D" id="3.40.50.10540">
    <property type="entry name" value="Crotonobetainyl-coa:carnitine coa-transferase, domain 1"/>
    <property type="match status" value="2"/>
</dbReference>
<dbReference type="Pfam" id="PF02515">
    <property type="entry name" value="CoA_transf_3"/>
    <property type="match status" value="1"/>
</dbReference>
<name>A0ABR6BKM9_9PSEU</name>
<comment type="caution">
    <text evidence="1">The sequence shown here is derived from an EMBL/GenBank/DDBJ whole genome shotgun (WGS) entry which is preliminary data.</text>
</comment>
<dbReference type="Proteomes" id="UP000517916">
    <property type="component" value="Unassembled WGS sequence"/>
</dbReference>
<dbReference type="SUPFAM" id="SSF89796">
    <property type="entry name" value="CoA-transferase family III (CaiB/BaiF)"/>
    <property type="match status" value="2"/>
</dbReference>
<reference evidence="1 2" key="1">
    <citation type="submission" date="2020-08" db="EMBL/GenBank/DDBJ databases">
        <title>Genomic Encyclopedia of Archaeal and Bacterial Type Strains, Phase II (KMG-II): from individual species to whole genera.</title>
        <authorList>
            <person name="Goeker M."/>
        </authorList>
    </citation>
    <scope>NUCLEOTIDE SEQUENCE [LARGE SCALE GENOMIC DNA]</scope>
    <source>
        <strain evidence="1 2">DSM 43850</strain>
    </source>
</reference>
<protein>
    <submittedName>
        <fullName evidence="1">Crotonobetainyl-CoA:carnitine CoA-transferase CaiB-like acyl-CoA transferase</fullName>
    </submittedName>
</protein>
<evidence type="ECO:0000313" key="2">
    <source>
        <dbReference type="Proteomes" id="UP000517916"/>
    </source>
</evidence>
<dbReference type="PANTHER" id="PTHR48228:SF7">
    <property type="entry name" value="FATTY ACYL-COA TRANSFERASE RV3272-RELATED"/>
    <property type="match status" value="1"/>
</dbReference>
<dbReference type="InterPro" id="IPR023606">
    <property type="entry name" value="CoA-Trfase_III_dom_1_sf"/>
</dbReference>
<accession>A0ABR6BKM9</accession>
<proteinExistence type="predicted"/>
<organism evidence="1 2">
    <name type="scientific">Kutzneria viridogrisea</name>
    <dbReference type="NCBI Taxonomy" id="47990"/>
    <lineage>
        <taxon>Bacteria</taxon>
        <taxon>Bacillati</taxon>
        <taxon>Actinomycetota</taxon>
        <taxon>Actinomycetes</taxon>
        <taxon>Pseudonocardiales</taxon>
        <taxon>Pseudonocardiaceae</taxon>
        <taxon>Kutzneria</taxon>
    </lineage>
</organism>